<reference evidence="2" key="1">
    <citation type="submission" date="2020-07" db="EMBL/GenBank/DDBJ databases">
        <title>Huge and variable diversity of episymbiotic CPR bacteria and DPANN archaea in groundwater ecosystems.</title>
        <authorList>
            <person name="He C.Y."/>
            <person name="Keren R."/>
            <person name="Whittaker M."/>
            <person name="Farag I.F."/>
            <person name="Doudna J."/>
            <person name="Cate J.H.D."/>
            <person name="Banfield J.F."/>
        </authorList>
    </citation>
    <scope>NUCLEOTIDE SEQUENCE</scope>
    <source>
        <strain evidence="2">NC_groundwater_672_Ag_B-0.1um_62_36</strain>
    </source>
</reference>
<feature type="transmembrane region" description="Helical" evidence="1">
    <location>
        <begin position="9"/>
        <end position="27"/>
    </location>
</feature>
<keyword evidence="1" id="KW-0472">Membrane</keyword>
<gene>
    <name evidence="2" type="ORF">HYY20_06685</name>
</gene>
<proteinExistence type="predicted"/>
<keyword evidence="1" id="KW-1133">Transmembrane helix</keyword>
<accession>A0A932G0Q0</accession>
<sequence length="162" mass="17177">MERANPSRAIGAGFLATLVMTILAYLAPNMGMPPMDFAAMLGTFLTGRAAPPGSGVWWLGMIVHFIDGTIIFPLIYAYLLYPVLPGRPWLKGVLWGLILWALSGALAMPVMGLGFFAAGAARRGLVILGSLLAHIVYGAILGSIAGPQATRVAQVREERRAA</sequence>
<comment type="caution">
    <text evidence="2">The sequence shown here is derived from an EMBL/GenBank/DDBJ whole genome shotgun (WGS) entry which is preliminary data.</text>
</comment>
<organism evidence="2 3">
    <name type="scientific">Tectimicrobiota bacterium</name>
    <dbReference type="NCBI Taxonomy" id="2528274"/>
    <lineage>
        <taxon>Bacteria</taxon>
        <taxon>Pseudomonadati</taxon>
        <taxon>Nitrospinota/Tectimicrobiota group</taxon>
        <taxon>Candidatus Tectimicrobiota</taxon>
    </lineage>
</organism>
<protein>
    <recommendedName>
        <fullName evidence="4">DUF2938 domain-containing protein</fullName>
    </recommendedName>
</protein>
<name>A0A932G0Q0_UNCTE</name>
<dbReference type="AlphaFoldDB" id="A0A932G0Q0"/>
<dbReference type="InterPro" id="IPR046739">
    <property type="entry name" value="DUF6789"/>
</dbReference>
<feature type="transmembrane region" description="Helical" evidence="1">
    <location>
        <begin position="56"/>
        <end position="81"/>
    </location>
</feature>
<dbReference type="Pfam" id="PF20587">
    <property type="entry name" value="DUF6789"/>
    <property type="match status" value="1"/>
</dbReference>
<feature type="transmembrane region" description="Helical" evidence="1">
    <location>
        <begin position="124"/>
        <end position="146"/>
    </location>
</feature>
<keyword evidence="1" id="KW-0812">Transmembrane</keyword>
<evidence type="ECO:0000313" key="3">
    <source>
        <dbReference type="Proteomes" id="UP000769766"/>
    </source>
</evidence>
<dbReference type="Proteomes" id="UP000769766">
    <property type="component" value="Unassembled WGS sequence"/>
</dbReference>
<feature type="transmembrane region" description="Helical" evidence="1">
    <location>
        <begin position="93"/>
        <end position="118"/>
    </location>
</feature>
<evidence type="ECO:0000313" key="2">
    <source>
        <dbReference type="EMBL" id="MBI2876550.1"/>
    </source>
</evidence>
<evidence type="ECO:0000256" key="1">
    <source>
        <dbReference type="SAM" id="Phobius"/>
    </source>
</evidence>
<evidence type="ECO:0008006" key="4">
    <source>
        <dbReference type="Google" id="ProtNLM"/>
    </source>
</evidence>
<dbReference type="EMBL" id="JACPRF010000203">
    <property type="protein sequence ID" value="MBI2876550.1"/>
    <property type="molecule type" value="Genomic_DNA"/>
</dbReference>